<dbReference type="STRING" id="1007103.GCA_000213315_06518"/>
<keyword evidence="4" id="KW-1185">Reference proteome</keyword>
<dbReference type="CDD" id="cd00093">
    <property type="entry name" value="HTH_XRE"/>
    <property type="match status" value="1"/>
</dbReference>
<dbReference type="OrthoDB" id="2899891at2"/>
<dbReference type="SMART" id="SM00530">
    <property type="entry name" value="HTH_XRE"/>
    <property type="match status" value="1"/>
</dbReference>
<dbReference type="Proteomes" id="UP000076563">
    <property type="component" value="Unassembled WGS sequence"/>
</dbReference>
<comment type="caution">
    <text evidence="2">The sequence shown here is derived from an EMBL/GenBank/DDBJ whole genome shotgun (WGS) entry which is preliminary data.</text>
</comment>
<dbReference type="Pfam" id="PF13443">
    <property type="entry name" value="HTH_26"/>
    <property type="match status" value="1"/>
</dbReference>
<reference evidence="3 5" key="3">
    <citation type="submission" date="2018-03" db="EMBL/GenBank/DDBJ databases">
        <title>Genome sequence of Paenibacillus elgii strain AC13 an antimicrobial compound producing bacteria.</title>
        <authorList>
            <person name="Kurokawa A.S."/>
            <person name="Araujo J.F."/>
            <person name="Costa R.A."/>
            <person name="Ortega D.B."/>
            <person name="Pires A.S."/>
            <person name="Pappas G.J.Jr."/>
            <person name="Franco O.L."/>
            <person name="Barreto C."/>
            <person name="Magalhaes B.S."/>
            <person name="Kruger R.H."/>
        </authorList>
    </citation>
    <scope>NUCLEOTIDE SEQUENCE [LARGE SCALE GENOMIC DNA]</scope>
    <source>
        <strain evidence="3 5">AC13</strain>
    </source>
</reference>
<organism evidence="2 4">
    <name type="scientific">Paenibacillus elgii</name>
    <dbReference type="NCBI Taxonomy" id="189691"/>
    <lineage>
        <taxon>Bacteria</taxon>
        <taxon>Bacillati</taxon>
        <taxon>Bacillota</taxon>
        <taxon>Bacilli</taxon>
        <taxon>Bacillales</taxon>
        <taxon>Paenibacillaceae</taxon>
        <taxon>Paenibacillus</taxon>
    </lineage>
</organism>
<dbReference type="EMBL" id="PYHP01000042">
    <property type="protein sequence ID" value="PUA38175.1"/>
    <property type="molecule type" value="Genomic_DNA"/>
</dbReference>
<dbReference type="Proteomes" id="UP000244184">
    <property type="component" value="Unassembled WGS sequence"/>
</dbReference>
<name>A0A165Q341_9BACL</name>
<dbReference type="EMBL" id="LQRA01000091">
    <property type="protein sequence ID" value="KZE73489.1"/>
    <property type="molecule type" value="Genomic_DNA"/>
</dbReference>
<dbReference type="InterPro" id="IPR001387">
    <property type="entry name" value="Cro/C1-type_HTH"/>
</dbReference>
<accession>A0A165Q341</accession>
<protein>
    <submittedName>
        <fullName evidence="2">Cro/Cl family transcriptional regulator</fullName>
    </submittedName>
    <submittedName>
        <fullName evidence="3">XRE family transcriptional regulator</fullName>
    </submittedName>
</protein>
<dbReference type="GO" id="GO:0003677">
    <property type="term" value="F:DNA binding"/>
    <property type="evidence" value="ECO:0007669"/>
    <property type="project" value="InterPro"/>
</dbReference>
<dbReference type="PROSITE" id="PS50943">
    <property type="entry name" value="HTH_CROC1"/>
    <property type="match status" value="1"/>
</dbReference>
<dbReference type="RefSeq" id="WP_063186931.1">
    <property type="nucleotide sequence ID" value="NZ_CP121215.1"/>
</dbReference>
<evidence type="ECO:0000313" key="5">
    <source>
        <dbReference type="Proteomes" id="UP000244184"/>
    </source>
</evidence>
<dbReference type="InterPro" id="IPR010982">
    <property type="entry name" value="Lambda_DNA-bd_dom_sf"/>
</dbReference>
<sequence>MIINKLSEIMGRKRLKISDVVDGTGLARNTVTELYHGRAKRIDLETLDKLCLYLNVSVGEIFEHEGERKKSLPAD</sequence>
<gene>
    <name evidence="2" type="ORF">AV654_32285</name>
    <name evidence="3" type="ORF">C8Z91_15730</name>
</gene>
<feature type="domain" description="HTH cro/C1-type" evidence="1">
    <location>
        <begin position="6"/>
        <end position="61"/>
    </location>
</feature>
<evidence type="ECO:0000313" key="3">
    <source>
        <dbReference type="EMBL" id="PUA38175.1"/>
    </source>
</evidence>
<evidence type="ECO:0000259" key="1">
    <source>
        <dbReference type="PROSITE" id="PS50943"/>
    </source>
</evidence>
<dbReference type="Gene3D" id="1.10.260.40">
    <property type="entry name" value="lambda repressor-like DNA-binding domains"/>
    <property type="match status" value="1"/>
</dbReference>
<reference evidence="4" key="1">
    <citation type="submission" date="2016-01" db="EMBL/GenBank/DDBJ databases">
        <title>Draft genome of Chromobacterium sp. F49.</title>
        <authorList>
            <person name="Hong K.W."/>
        </authorList>
    </citation>
    <scope>NUCLEOTIDE SEQUENCE [LARGE SCALE GENOMIC DNA]</scope>
    <source>
        <strain evidence="4">M63</strain>
    </source>
</reference>
<dbReference type="AlphaFoldDB" id="A0A165Q341"/>
<proteinExistence type="predicted"/>
<dbReference type="SUPFAM" id="SSF47413">
    <property type="entry name" value="lambda repressor-like DNA-binding domains"/>
    <property type="match status" value="1"/>
</dbReference>
<evidence type="ECO:0000313" key="4">
    <source>
        <dbReference type="Proteomes" id="UP000076563"/>
    </source>
</evidence>
<reference evidence="2" key="2">
    <citation type="submission" date="2016-01" db="EMBL/GenBank/DDBJ databases">
        <authorList>
            <person name="McClelland M."/>
            <person name="Jain A."/>
            <person name="Saraogi P."/>
            <person name="Mendelson R."/>
            <person name="Westerman R."/>
            <person name="SanMiguel P."/>
            <person name="Csonka L."/>
        </authorList>
    </citation>
    <scope>NUCLEOTIDE SEQUENCE</scope>
    <source>
        <strain evidence="2">M63</strain>
    </source>
</reference>
<evidence type="ECO:0000313" key="2">
    <source>
        <dbReference type="EMBL" id="KZE73489.1"/>
    </source>
</evidence>